<keyword evidence="2" id="KW-1185">Reference proteome</keyword>
<dbReference type="AlphaFoldDB" id="A0A1M6EKL7"/>
<dbReference type="EMBL" id="FQYP01000003">
    <property type="protein sequence ID" value="SHI86052.1"/>
    <property type="molecule type" value="Genomic_DNA"/>
</dbReference>
<evidence type="ECO:0000313" key="1">
    <source>
        <dbReference type="EMBL" id="SHI86052.1"/>
    </source>
</evidence>
<name>A0A1M6EKL7_9FLAO</name>
<reference evidence="2" key="1">
    <citation type="submission" date="2016-11" db="EMBL/GenBank/DDBJ databases">
        <authorList>
            <person name="Varghese N."/>
            <person name="Submissions S."/>
        </authorList>
    </citation>
    <scope>NUCLEOTIDE SEQUENCE [LARGE SCALE GENOMIC DNA]</scope>
    <source>
        <strain evidence="2">DSM 22623</strain>
    </source>
</reference>
<dbReference type="OrthoDB" id="1186960at2"/>
<dbReference type="Proteomes" id="UP000184432">
    <property type="component" value="Unassembled WGS sequence"/>
</dbReference>
<dbReference type="STRING" id="570521.SAMN04488508_103454"/>
<proteinExistence type="predicted"/>
<dbReference type="RefSeq" id="WP_139241957.1">
    <property type="nucleotide sequence ID" value="NZ_FQYP01000003.1"/>
</dbReference>
<organism evidence="1 2">
    <name type="scientific">Aquimarina spongiae</name>
    <dbReference type="NCBI Taxonomy" id="570521"/>
    <lineage>
        <taxon>Bacteria</taxon>
        <taxon>Pseudomonadati</taxon>
        <taxon>Bacteroidota</taxon>
        <taxon>Flavobacteriia</taxon>
        <taxon>Flavobacteriales</taxon>
        <taxon>Flavobacteriaceae</taxon>
        <taxon>Aquimarina</taxon>
    </lineage>
</organism>
<evidence type="ECO:0000313" key="2">
    <source>
        <dbReference type="Proteomes" id="UP000184432"/>
    </source>
</evidence>
<dbReference type="PROSITE" id="PS51257">
    <property type="entry name" value="PROKAR_LIPOPROTEIN"/>
    <property type="match status" value="1"/>
</dbReference>
<sequence length="251" mass="28415">MKRYSYMNHNKKYVLLLFAMLVLVSCHSIKVHKTNMHTSTTAPVAIGVIGLQDNGMLQSDFREVALPKYESAIRLGVSKVQFDSNTYKTYIQQSGGNKHNITYIDSLDTKPSFLKMEILDQITLLSELKKEANAHVTDFIGSQKDAVLVSAVSLAIEPQSIQEILDAEAVFLVNQSYKQYQISLVRGGKSYKTIDFAATSIFGYRLSHFCWSANSKRKIVISDLIDENSSCPKNSYRDERKAKEKTDYFKL</sequence>
<evidence type="ECO:0008006" key="3">
    <source>
        <dbReference type="Google" id="ProtNLM"/>
    </source>
</evidence>
<protein>
    <recommendedName>
        <fullName evidence="3">Lipoprotein</fullName>
    </recommendedName>
</protein>
<accession>A0A1M6EKL7</accession>
<gene>
    <name evidence="1" type="ORF">SAMN04488508_103454</name>
</gene>